<dbReference type="KEGG" id="nbr:O3I_002045"/>
<name>K0ELQ5_NOCB7</name>
<dbReference type="EMBL" id="CP003876">
    <property type="protein sequence ID" value="AFT98371.1"/>
    <property type="molecule type" value="Genomic_DNA"/>
</dbReference>
<evidence type="ECO:0000313" key="2">
    <source>
        <dbReference type="Proteomes" id="UP000006304"/>
    </source>
</evidence>
<organism evidence="1 2">
    <name type="scientific">Nocardia brasiliensis (strain ATCC 700358 / HUJEG-1)</name>
    <dbReference type="NCBI Taxonomy" id="1133849"/>
    <lineage>
        <taxon>Bacteria</taxon>
        <taxon>Bacillati</taxon>
        <taxon>Actinomycetota</taxon>
        <taxon>Actinomycetes</taxon>
        <taxon>Mycobacteriales</taxon>
        <taxon>Nocardiaceae</taxon>
        <taxon>Nocardia</taxon>
    </lineage>
</organism>
<accession>K0ELQ5</accession>
<dbReference type="HOGENOM" id="CLU_206617_0_0_11"/>
<evidence type="ECO:0000313" key="1">
    <source>
        <dbReference type="EMBL" id="AFT98371.1"/>
    </source>
</evidence>
<dbReference type="eggNOG" id="ENOG502ZG6M">
    <property type="taxonomic scope" value="Bacteria"/>
</dbReference>
<dbReference type="Proteomes" id="UP000006304">
    <property type="component" value="Chromosome"/>
</dbReference>
<protein>
    <submittedName>
        <fullName evidence="1">Uncharacterized protein</fullName>
    </submittedName>
</protein>
<dbReference type="STRING" id="1133849.O3I_002045"/>
<keyword evidence="2" id="KW-1185">Reference proteome</keyword>
<dbReference type="AlphaFoldDB" id="K0ELQ5"/>
<proteinExistence type="predicted"/>
<reference evidence="1 2" key="1">
    <citation type="journal article" date="2012" name="J. Bacteriol.">
        <title>Complete genome sequence of Nocardia brasiliensis HUJEG-1.</title>
        <authorList>
            <person name="Vera-Cabrera L."/>
            <person name="Ortiz-Lopez R."/>
            <person name="Elizondo-Gonzalez R."/>
            <person name="Perez-Maya A.A."/>
            <person name="Ocampo-Candiani J."/>
        </authorList>
    </citation>
    <scope>NUCLEOTIDE SEQUENCE [LARGE SCALE GENOMIC DNA]</scope>
    <source>
        <strain evidence="2">ATCC 700358</strain>
    </source>
</reference>
<sequence length="74" mass="8231">MVRSPGTGQAEIMSDSLKDRVRAKLQRQLAEDGTPDTEHDDPRQVSVESDLEALDSVSDDDPLVEELASRYLVF</sequence>
<gene>
    <name evidence="1" type="ORF">O3I_002045</name>
</gene>